<organism evidence="3">
    <name type="scientific">Haemonchus placei</name>
    <name type="common">Barber's pole worm</name>
    <dbReference type="NCBI Taxonomy" id="6290"/>
    <lineage>
        <taxon>Eukaryota</taxon>
        <taxon>Metazoa</taxon>
        <taxon>Ecdysozoa</taxon>
        <taxon>Nematoda</taxon>
        <taxon>Chromadorea</taxon>
        <taxon>Rhabditida</taxon>
        <taxon>Rhabditina</taxon>
        <taxon>Rhabditomorpha</taxon>
        <taxon>Strongyloidea</taxon>
        <taxon>Trichostrongylidae</taxon>
        <taxon>Haemonchus</taxon>
    </lineage>
</organism>
<name>A0A0N4X6Z2_HAEPC</name>
<reference evidence="1 2" key="2">
    <citation type="submission" date="2018-11" db="EMBL/GenBank/DDBJ databases">
        <authorList>
            <consortium name="Pathogen Informatics"/>
        </authorList>
    </citation>
    <scope>NUCLEOTIDE SEQUENCE [LARGE SCALE GENOMIC DNA]</scope>
    <source>
        <strain evidence="1 2">MHpl1</strain>
    </source>
</reference>
<evidence type="ECO:0000313" key="2">
    <source>
        <dbReference type="Proteomes" id="UP000268014"/>
    </source>
</evidence>
<dbReference type="AlphaFoldDB" id="A0A0N4X6Z2"/>
<dbReference type="EMBL" id="UZAF01021876">
    <property type="protein sequence ID" value="VDO81611.1"/>
    <property type="molecule type" value="Genomic_DNA"/>
</dbReference>
<reference evidence="3" key="1">
    <citation type="submission" date="2017-02" db="UniProtKB">
        <authorList>
            <consortium name="WormBaseParasite"/>
        </authorList>
    </citation>
    <scope>IDENTIFICATION</scope>
</reference>
<proteinExistence type="predicted"/>
<keyword evidence="2" id="KW-1185">Reference proteome</keyword>
<protein>
    <submittedName>
        <fullName evidence="3">Pyr_redox_dim domain-containing protein</fullName>
    </submittedName>
</protein>
<evidence type="ECO:0000313" key="1">
    <source>
        <dbReference type="EMBL" id="VDO81611.1"/>
    </source>
</evidence>
<gene>
    <name evidence="1" type="ORF">HPLM_LOCUS20126</name>
</gene>
<dbReference type="STRING" id="6290.A0A0N4X6Z2"/>
<sequence length="114" mass="12503">MVSIIPISLLEKAQEKGYDVDTLPILTESEVGPVYDASGNEMEIVEAVTVEAELEGGRRSKLVLHITPLPQDEVLLGMNALKKLGNRASYQYETGRTESLESEGEACDTKRFSC</sequence>
<accession>A0A0N4X6Z2</accession>
<dbReference type="Proteomes" id="UP000268014">
    <property type="component" value="Unassembled WGS sequence"/>
</dbReference>
<evidence type="ECO:0000313" key="3">
    <source>
        <dbReference type="WBParaSite" id="HPLM_0002013401-mRNA-1"/>
    </source>
</evidence>
<dbReference type="OrthoDB" id="5826524at2759"/>
<dbReference type="WBParaSite" id="HPLM_0002013401-mRNA-1">
    <property type="protein sequence ID" value="HPLM_0002013401-mRNA-1"/>
    <property type="gene ID" value="HPLM_0002013401"/>
</dbReference>